<sequence length="111" mass="13121">MLNKRNTRCYDNVTRKEWEEFKNSGILRIETILYAFFGQLPLPISLVALTLCLPYTIAIFRCIRSNKIMVMWFEHLTFVSLVHSGPLQSRTYQSVYANYMRYGSPYIIKNL</sequence>
<feature type="transmembrane region" description="Helical" evidence="1">
    <location>
        <begin position="42"/>
        <end position="63"/>
    </location>
</feature>
<dbReference type="Proteomes" id="UP000038040">
    <property type="component" value="Unplaced"/>
</dbReference>
<reference evidence="5" key="1">
    <citation type="submission" date="2017-02" db="UniProtKB">
        <authorList>
            <consortium name="WormBaseParasite"/>
        </authorList>
    </citation>
    <scope>IDENTIFICATION</scope>
</reference>
<keyword evidence="1" id="KW-0812">Transmembrane</keyword>
<keyword evidence="4" id="KW-1185">Reference proteome</keyword>
<keyword evidence="1" id="KW-1133">Transmembrane helix</keyword>
<evidence type="ECO:0000313" key="2">
    <source>
        <dbReference type="EMBL" id="VDN56158.1"/>
    </source>
</evidence>
<gene>
    <name evidence="2" type="ORF">DME_LOCUS6131</name>
</gene>
<dbReference type="AlphaFoldDB" id="A0A0N4U4Q0"/>
<protein>
    <submittedName>
        <fullName evidence="2 5">Uncharacterized protein</fullName>
    </submittedName>
</protein>
<keyword evidence="1" id="KW-0472">Membrane</keyword>
<name>A0A0N4U4Q0_DRAME</name>
<dbReference type="Proteomes" id="UP000274756">
    <property type="component" value="Unassembled WGS sequence"/>
</dbReference>
<organism evidence="3 5">
    <name type="scientific">Dracunculus medinensis</name>
    <name type="common">Guinea worm</name>
    <dbReference type="NCBI Taxonomy" id="318479"/>
    <lineage>
        <taxon>Eukaryota</taxon>
        <taxon>Metazoa</taxon>
        <taxon>Ecdysozoa</taxon>
        <taxon>Nematoda</taxon>
        <taxon>Chromadorea</taxon>
        <taxon>Rhabditida</taxon>
        <taxon>Spirurina</taxon>
        <taxon>Dracunculoidea</taxon>
        <taxon>Dracunculidae</taxon>
        <taxon>Dracunculus</taxon>
    </lineage>
</organism>
<dbReference type="WBParaSite" id="DME_0000177101-mRNA-1">
    <property type="protein sequence ID" value="DME_0000177101-mRNA-1"/>
    <property type="gene ID" value="DME_0000177101"/>
</dbReference>
<evidence type="ECO:0000313" key="5">
    <source>
        <dbReference type="WBParaSite" id="DME_0000177101-mRNA-1"/>
    </source>
</evidence>
<proteinExistence type="predicted"/>
<evidence type="ECO:0000313" key="3">
    <source>
        <dbReference type="Proteomes" id="UP000038040"/>
    </source>
</evidence>
<reference evidence="2 4" key="2">
    <citation type="submission" date="2018-11" db="EMBL/GenBank/DDBJ databases">
        <authorList>
            <consortium name="Pathogen Informatics"/>
        </authorList>
    </citation>
    <scope>NUCLEOTIDE SEQUENCE [LARGE SCALE GENOMIC DNA]</scope>
</reference>
<evidence type="ECO:0000256" key="1">
    <source>
        <dbReference type="SAM" id="Phobius"/>
    </source>
</evidence>
<accession>A0A0N4U4Q0</accession>
<dbReference type="EMBL" id="UYYG01001154">
    <property type="protein sequence ID" value="VDN56158.1"/>
    <property type="molecule type" value="Genomic_DNA"/>
</dbReference>
<evidence type="ECO:0000313" key="4">
    <source>
        <dbReference type="Proteomes" id="UP000274756"/>
    </source>
</evidence>